<reference evidence="2 3" key="1">
    <citation type="submission" date="2024-09" db="EMBL/GenBank/DDBJ databases">
        <title>Itraconazole resistance in Madurella fahalii resulting from another homologue of gene encoding cytochrome P450 14-alpha sterol demethylase (CYP51).</title>
        <authorList>
            <person name="Yoshioka I."/>
            <person name="Fahal A.H."/>
            <person name="Kaneko S."/>
            <person name="Yaguchi T."/>
        </authorList>
    </citation>
    <scope>NUCLEOTIDE SEQUENCE [LARGE SCALE GENOMIC DNA]</scope>
    <source>
        <strain evidence="2 3">IFM 68171</strain>
    </source>
</reference>
<proteinExistence type="predicted"/>
<protein>
    <submittedName>
        <fullName evidence="2">Uncharacterized protein</fullName>
    </submittedName>
</protein>
<accession>A0ABQ0GMJ3</accession>
<dbReference type="RefSeq" id="XP_070920671.1">
    <property type="nucleotide sequence ID" value="XM_071064570.1"/>
</dbReference>
<gene>
    <name evidence="2" type="ORF">MFIFM68171_09151</name>
</gene>
<feature type="compositionally biased region" description="Basic and acidic residues" evidence="1">
    <location>
        <begin position="514"/>
        <end position="525"/>
    </location>
</feature>
<keyword evidence="3" id="KW-1185">Reference proteome</keyword>
<feature type="compositionally biased region" description="Basic and acidic residues" evidence="1">
    <location>
        <begin position="439"/>
        <end position="453"/>
    </location>
</feature>
<organism evidence="2 3">
    <name type="scientific">Madurella fahalii</name>
    <dbReference type="NCBI Taxonomy" id="1157608"/>
    <lineage>
        <taxon>Eukaryota</taxon>
        <taxon>Fungi</taxon>
        <taxon>Dikarya</taxon>
        <taxon>Ascomycota</taxon>
        <taxon>Pezizomycotina</taxon>
        <taxon>Sordariomycetes</taxon>
        <taxon>Sordariomycetidae</taxon>
        <taxon>Sordariales</taxon>
        <taxon>Sordariales incertae sedis</taxon>
        <taxon>Madurella</taxon>
    </lineage>
</organism>
<dbReference type="GeneID" id="98179893"/>
<dbReference type="EMBL" id="BAAFSV010000005">
    <property type="protein sequence ID" value="GAB1318941.1"/>
    <property type="molecule type" value="Genomic_DNA"/>
</dbReference>
<feature type="region of interest" description="Disordered" evidence="1">
    <location>
        <begin position="556"/>
        <end position="585"/>
    </location>
</feature>
<feature type="region of interest" description="Disordered" evidence="1">
    <location>
        <begin position="46"/>
        <end position="86"/>
    </location>
</feature>
<feature type="compositionally biased region" description="Low complexity" evidence="1">
    <location>
        <begin position="479"/>
        <end position="493"/>
    </location>
</feature>
<feature type="region of interest" description="Disordered" evidence="1">
    <location>
        <begin position="1"/>
        <end position="29"/>
    </location>
</feature>
<name>A0ABQ0GMJ3_9PEZI</name>
<feature type="region of interest" description="Disordered" evidence="1">
    <location>
        <begin position="435"/>
        <end position="532"/>
    </location>
</feature>
<evidence type="ECO:0000313" key="3">
    <source>
        <dbReference type="Proteomes" id="UP001628179"/>
    </source>
</evidence>
<sequence>MAADARNKRHLRATAGITGYPDNSSCSDVPRPLYIAKRSVLHQRSRVSRNSRCCSSGSDASDTGTASPPEPPGGKRTLAIPKRRGNRDGCVGSRAVGCGYERRDGKSADGWDHARFEPRRMMQSAYATQSSQLPCCLTPPPSNISDPHQGGNHANRRAPSPLRNVRGVIPQLPPYDTETAAAVSRGPESTSHGSPSAPLCEPCLADSSVLVPRIIVTPEYKALNEGVNALWAAVQLSTVVCPANILGKQQRHDTYCEWLVGLRRKPSSSELSRYGYLYDVSVEISPSAKSIITEVLDDTSRSNSDELMEDLEYRLSGATTEYLEIRVTYRHSGFPQERARTTAGADALPPLDSVASVQTTIQTTAVATIKRHDFASPWSRHVRAPQLNELFEIVASHWGIKRACEVMQRVTSSRPISSRKTSALSPPAILEYSPASVASEERRGERGSNKLERLLNPNNLEATIRPSPPIPKRRASLKHVSVSSPWSPPQQQHPGHRTEGTPDYDAGPSPVGHDAAKSVGAEKRKGSGGGDMALLARRISHRLSRVRRASSTLLAPSCSAVGPTSSSPPALKSQKRKSFGRVGGQ</sequence>
<comment type="caution">
    <text evidence="2">The sequence shown here is derived from an EMBL/GenBank/DDBJ whole genome shotgun (WGS) entry which is preliminary data.</text>
</comment>
<evidence type="ECO:0000256" key="1">
    <source>
        <dbReference type="SAM" id="MobiDB-lite"/>
    </source>
</evidence>
<dbReference type="Proteomes" id="UP001628179">
    <property type="component" value="Unassembled WGS sequence"/>
</dbReference>
<evidence type="ECO:0000313" key="2">
    <source>
        <dbReference type="EMBL" id="GAB1318941.1"/>
    </source>
</evidence>